<evidence type="ECO:0000256" key="2">
    <source>
        <dbReference type="ARBA" id="ARBA00009819"/>
    </source>
</evidence>
<dbReference type="InterPro" id="IPR002585">
    <property type="entry name" value="Cyt-d_ubiquinol_oxidase_su_1"/>
</dbReference>
<evidence type="ECO:0000313" key="15">
    <source>
        <dbReference type="Proteomes" id="UP000664800"/>
    </source>
</evidence>
<feature type="transmembrane region" description="Helical" evidence="12">
    <location>
        <begin position="371"/>
        <end position="388"/>
    </location>
</feature>
<reference evidence="14" key="1">
    <citation type="submission" date="2021-02" db="EMBL/GenBank/DDBJ databases">
        <title>Thiocyanate and organic carbon inputs drive convergent selection for specific autotrophic Afipia and Thiobacillus strains within complex microbiomes.</title>
        <authorList>
            <person name="Huddy R.J."/>
            <person name="Sachdeva R."/>
            <person name="Kadzinga F."/>
            <person name="Kantor R.S."/>
            <person name="Harrison S.T.L."/>
            <person name="Banfield J.F."/>
        </authorList>
    </citation>
    <scope>NUCLEOTIDE SEQUENCE</scope>
    <source>
        <strain evidence="14">SCN18_13_7_16_R3_B_64_19</strain>
    </source>
</reference>
<dbReference type="EMBL" id="JAFKMR010000013">
    <property type="protein sequence ID" value="MBN8743702.1"/>
    <property type="molecule type" value="Genomic_DNA"/>
</dbReference>
<comment type="similarity">
    <text evidence="2 12">Belongs to the cytochrome ubiquinol oxidase subunit 1 family.</text>
</comment>
<sequence>MDWLQNPEFLARAQFGFIAMFHIMWPPLTIGLALVLFGMEAAWVKTKNVFYFHQVKFWTKLFLINFGVGVISGIPMEFSFGTNWGPFSTSAGDFMGNILGFETAMAFMLEAGFLGIMLFGWGRVGPKMHLFATSMVAFGSTLSAFWIMVANSWMQTPAGVKLVDGKFAITNWYDAVFNPDLPYGFGHMFTAAIELSLVVMAGVSAYYLLKKRHVDFFRPAFKWAVISLFIVAPLQIFIGDSAGSSLAETQPAKLAAIEAHWHTNKPGEGAPWALLAIPNQKEQKNDWALEIPDGLSMIVTKTMTGKVVGLDHFKPQDQPPVWIPFYAFRVMVAAGVFVAFMAFWTLWMLWRKHERMTAARISENKWLLRGWLLAVPAIYAAVEAGWMTREVGRQPWIVYGMMRTSQGVSNLPADTVLWSLAMYMLFYGVIGVTAFVFAARMIRKGPSFEDPPGAPGQGGKPEHAAAPKHVPFTPPVAPIAPASVSAKLAVKGGQ</sequence>
<evidence type="ECO:0000256" key="10">
    <source>
        <dbReference type="ARBA" id="ARBA00023004"/>
    </source>
</evidence>
<evidence type="ECO:0000256" key="1">
    <source>
        <dbReference type="ARBA" id="ARBA00004651"/>
    </source>
</evidence>
<keyword evidence="10 12" id="KW-0408">Iron</keyword>
<evidence type="ECO:0000256" key="11">
    <source>
        <dbReference type="ARBA" id="ARBA00023136"/>
    </source>
</evidence>
<evidence type="ECO:0000256" key="3">
    <source>
        <dbReference type="ARBA" id="ARBA00022448"/>
    </source>
</evidence>
<dbReference type="RefSeq" id="WP_276728808.1">
    <property type="nucleotide sequence ID" value="NZ_JAFKMR010000013.1"/>
</dbReference>
<keyword evidence="4 12" id="KW-1003">Cell membrane</keyword>
<dbReference type="GO" id="GO:0005886">
    <property type="term" value="C:plasma membrane"/>
    <property type="evidence" value="ECO:0007669"/>
    <property type="project" value="UniProtKB-SubCell"/>
</dbReference>
<feature type="transmembrane region" description="Helical" evidence="12">
    <location>
        <begin position="221"/>
        <end position="238"/>
    </location>
</feature>
<feature type="region of interest" description="Disordered" evidence="13">
    <location>
        <begin position="448"/>
        <end position="474"/>
    </location>
</feature>
<keyword evidence="5 12" id="KW-0349">Heme</keyword>
<evidence type="ECO:0000256" key="5">
    <source>
        <dbReference type="ARBA" id="ARBA00022617"/>
    </source>
</evidence>
<feature type="transmembrane region" description="Helical" evidence="12">
    <location>
        <begin position="128"/>
        <end position="149"/>
    </location>
</feature>
<keyword evidence="7 12" id="KW-0479">Metal-binding</keyword>
<accession>A0A8I1MXA8</accession>
<keyword evidence="6 12" id="KW-0812">Transmembrane</keyword>
<dbReference type="GO" id="GO:0009055">
    <property type="term" value="F:electron transfer activity"/>
    <property type="evidence" value="ECO:0007669"/>
    <property type="project" value="UniProtKB-UniRule"/>
</dbReference>
<feature type="transmembrane region" description="Helical" evidence="12">
    <location>
        <begin position="15"/>
        <end position="37"/>
    </location>
</feature>
<protein>
    <submittedName>
        <fullName evidence="14">Cytochrome ubiquinol oxidase subunit I</fullName>
    </submittedName>
</protein>
<dbReference type="GO" id="GO:0046872">
    <property type="term" value="F:metal ion binding"/>
    <property type="evidence" value="ECO:0007669"/>
    <property type="project" value="UniProtKB-UniRule"/>
</dbReference>
<feature type="transmembrane region" description="Helical" evidence="12">
    <location>
        <begin position="98"/>
        <end position="121"/>
    </location>
</feature>
<name>A0A8I1MXA8_THIA3</name>
<dbReference type="PANTHER" id="PTHR30365">
    <property type="entry name" value="CYTOCHROME D UBIQUINOL OXIDASE"/>
    <property type="match status" value="1"/>
</dbReference>
<comment type="subcellular location">
    <subcellularLocation>
        <location evidence="12">Cell inner membrane</location>
    </subcellularLocation>
    <subcellularLocation>
        <location evidence="1">Cell membrane</location>
        <topology evidence="1">Multi-pass membrane protein</topology>
    </subcellularLocation>
</comment>
<evidence type="ECO:0000256" key="13">
    <source>
        <dbReference type="SAM" id="MobiDB-lite"/>
    </source>
</evidence>
<dbReference type="GO" id="GO:0016682">
    <property type="term" value="F:oxidoreductase activity, acting on diphenols and related substances as donors, oxygen as acceptor"/>
    <property type="evidence" value="ECO:0007669"/>
    <property type="project" value="TreeGrafter"/>
</dbReference>
<dbReference type="GO" id="GO:0019646">
    <property type="term" value="P:aerobic electron transport chain"/>
    <property type="evidence" value="ECO:0007669"/>
    <property type="project" value="InterPro"/>
</dbReference>
<feature type="transmembrane region" description="Helical" evidence="12">
    <location>
        <begin position="188"/>
        <end position="209"/>
    </location>
</feature>
<evidence type="ECO:0000256" key="4">
    <source>
        <dbReference type="ARBA" id="ARBA00022475"/>
    </source>
</evidence>
<keyword evidence="8 12" id="KW-0249">Electron transport</keyword>
<feature type="transmembrane region" description="Helical" evidence="12">
    <location>
        <begin position="326"/>
        <end position="350"/>
    </location>
</feature>
<gene>
    <name evidence="14" type="ORF">J0I24_05275</name>
</gene>
<dbReference type="Pfam" id="PF01654">
    <property type="entry name" value="Cyt_bd_oxida_I"/>
    <property type="match status" value="1"/>
</dbReference>
<dbReference type="GO" id="GO:0070069">
    <property type="term" value="C:cytochrome complex"/>
    <property type="evidence" value="ECO:0007669"/>
    <property type="project" value="UniProtKB-UniRule"/>
</dbReference>
<evidence type="ECO:0000256" key="8">
    <source>
        <dbReference type="ARBA" id="ARBA00022982"/>
    </source>
</evidence>
<evidence type="ECO:0000256" key="12">
    <source>
        <dbReference type="PIRNR" id="PIRNR006446"/>
    </source>
</evidence>
<evidence type="ECO:0000256" key="7">
    <source>
        <dbReference type="ARBA" id="ARBA00022723"/>
    </source>
</evidence>
<dbReference type="AlphaFoldDB" id="A0A8I1MXA8"/>
<keyword evidence="11 12" id="KW-0472">Membrane</keyword>
<dbReference type="Proteomes" id="UP000664800">
    <property type="component" value="Unassembled WGS sequence"/>
</dbReference>
<dbReference type="PIRSF" id="PIRSF006446">
    <property type="entry name" value="Cyt_quinol_oxidase_1"/>
    <property type="match status" value="1"/>
</dbReference>
<feature type="transmembrane region" description="Helical" evidence="12">
    <location>
        <begin position="416"/>
        <end position="438"/>
    </location>
</feature>
<organism evidence="14 15">
    <name type="scientific">Thiomonas arsenitoxydans (strain DSM 22701 / CIP 110005 / 3As)</name>
    <dbReference type="NCBI Taxonomy" id="426114"/>
    <lineage>
        <taxon>Bacteria</taxon>
        <taxon>Pseudomonadati</taxon>
        <taxon>Pseudomonadota</taxon>
        <taxon>Betaproteobacteria</taxon>
        <taxon>Burkholderiales</taxon>
        <taxon>Thiomonas</taxon>
    </lineage>
</organism>
<feature type="transmembrane region" description="Helical" evidence="12">
    <location>
        <begin position="57"/>
        <end position="78"/>
    </location>
</feature>
<proteinExistence type="inferred from homology"/>
<evidence type="ECO:0000313" key="14">
    <source>
        <dbReference type="EMBL" id="MBN8743702.1"/>
    </source>
</evidence>
<dbReference type="GO" id="GO:0020037">
    <property type="term" value="F:heme binding"/>
    <property type="evidence" value="ECO:0007669"/>
    <property type="project" value="TreeGrafter"/>
</dbReference>
<keyword evidence="9 12" id="KW-1133">Transmembrane helix</keyword>
<comment type="caution">
    <text evidence="14">The sequence shown here is derived from an EMBL/GenBank/DDBJ whole genome shotgun (WGS) entry which is preliminary data.</text>
</comment>
<evidence type="ECO:0000256" key="9">
    <source>
        <dbReference type="ARBA" id="ARBA00022989"/>
    </source>
</evidence>
<evidence type="ECO:0000256" key="6">
    <source>
        <dbReference type="ARBA" id="ARBA00022692"/>
    </source>
</evidence>
<dbReference type="PANTHER" id="PTHR30365:SF14">
    <property type="entry name" value="CYTOCHROME BD MENAQUINOL OXIDASE SUBUNIT I-RELATED"/>
    <property type="match status" value="1"/>
</dbReference>
<keyword evidence="3 12" id="KW-0813">Transport</keyword>